<protein>
    <submittedName>
        <fullName evidence="1">Uncharacterized protein</fullName>
    </submittedName>
</protein>
<evidence type="ECO:0000313" key="2">
    <source>
        <dbReference type="Proteomes" id="UP000790709"/>
    </source>
</evidence>
<name>A0ACB8B4K6_9AGAM</name>
<gene>
    <name evidence="1" type="ORF">BV22DRAFT_1050150</name>
</gene>
<reference evidence="1" key="1">
    <citation type="journal article" date="2021" name="New Phytol.">
        <title>Evolutionary innovations through gain and loss of genes in the ectomycorrhizal Boletales.</title>
        <authorList>
            <person name="Wu G."/>
            <person name="Miyauchi S."/>
            <person name="Morin E."/>
            <person name="Kuo A."/>
            <person name="Drula E."/>
            <person name="Varga T."/>
            <person name="Kohler A."/>
            <person name="Feng B."/>
            <person name="Cao Y."/>
            <person name="Lipzen A."/>
            <person name="Daum C."/>
            <person name="Hundley H."/>
            <person name="Pangilinan J."/>
            <person name="Johnson J."/>
            <person name="Barry K."/>
            <person name="LaButti K."/>
            <person name="Ng V."/>
            <person name="Ahrendt S."/>
            <person name="Min B."/>
            <person name="Choi I.G."/>
            <person name="Park H."/>
            <person name="Plett J.M."/>
            <person name="Magnuson J."/>
            <person name="Spatafora J.W."/>
            <person name="Nagy L.G."/>
            <person name="Henrissat B."/>
            <person name="Grigoriev I.V."/>
            <person name="Yang Z.L."/>
            <person name="Xu J."/>
            <person name="Martin F.M."/>
        </authorList>
    </citation>
    <scope>NUCLEOTIDE SEQUENCE</scope>
    <source>
        <strain evidence="1">KUC20120723A-06</strain>
    </source>
</reference>
<accession>A0ACB8B4K6</accession>
<evidence type="ECO:0000313" key="1">
    <source>
        <dbReference type="EMBL" id="KAH7920700.1"/>
    </source>
</evidence>
<proteinExistence type="predicted"/>
<dbReference type="EMBL" id="MU266563">
    <property type="protein sequence ID" value="KAH7920700.1"/>
    <property type="molecule type" value="Genomic_DNA"/>
</dbReference>
<dbReference type="Proteomes" id="UP000790709">
    <property type="component" value="Unassembled WGS sequence"/>
</dbReference>
<organism evidence="1 2">
    <name type="scientific">Leucogyrophana mollusca</name>
    <dbReference type="NCBI Taxonomy" id="85980"/>
    <lineage>
        <taxon>Eukaryota</taxon>
        <taxon>Fungi</taxon>
        <taxon>Dikarya</taxon>
        <taxon>Basidiomycota</taxon>
        <taxon>Agaricomycotina</taxon>
        <taxon>Agaricomycetes</taxon>
        <taxon>Agaricomycetidae</taxon>
        <taxon>Boletales</taxon>
        <taxon>Boletales incertae sedis</taxon>
        <taxon>Leucogyrophana</taxon>
    </lineage>
</organism>
<keyword evidence="2" id="KW-1185">Reference proteome</keyword>
<comment type="caution">
    <text evidence="1">The sequence shown here is derived from an EMBL/GenBank/DDBJ whole genome shotgun (WGS) entry which is preliminary data.</text>
</comment>
<sequence length="141" mass="16284">MPAGFVLGRVAVLVMLSTVVEVLLALPGEHVRKIDVTIVPEDYHSMAPNYVLLGLPSYQTRTNDRRFPSLSNNERTGGRRQLWAKKISETWHYLAVKPWQEPMQSSIELDSQGYSPRRHKTFPERTKGRPYNVNDICYKER</sequence>